<proteinExistence type="predicted"/>
<evidence type="ECO:0000313" key="1">
    <source>
        <dbReference type="EMBL" id="KAB1085740.1"/>
    </source>
</evidence>
<organism evidence="1 2">
    <name type="scientific">Neorhizobium galegae</name>
    <name type="common">Rhizobium galegae</name>
    <dbReference type="NCBI Taxonomy" id="399"/>
    <lineage>
        <taxon>Bacteria</taxon>
        <taxon>Pseudomonadati</taxon>
        <taxon>Pseudomonadota</taxon>
        <taxon>Alphaproteobacteria</taxon>
        <taxon>Hyphomicrobiales</taxon>
        <taxon>Rhizobiaceae</taxon>
        <taxon>Rhizobium/Agrobacterium group</taxon>
        <taxon>Neorhizobium</taxon>
    </lineage>
</organism>
<comment type="caution">
    <text evidence="1">The sequence shown here is derived from an EMBL/GenBank/DDBJ whole genome shotgun (WGS) entry which is preliminary data.</text>
</comment>
<dbReference type="AlphaFoldDB" id="A0A6A1TNF2"/>
<evidence type="ECO:0000313" key="2">
    <source>
        <dbReference type="Proteomes" id="UP000386575"/>
    </source>
</evidence>
<name>A0A6A1TNF2_NEOGA</name>
<dbReference type="RefSeq" id="WP_151041424.1">
    <property type="nucleotide sequence ID" value="NZ_VZUL01000002.1"/>
</dbReference>
<protein>
    <submittedName>
        <fullName evidence="1">Uncharacterized protein</fullName>
    </submittedName>
</protein>
<gene>
    <name evidence="1" type="ORF">F4V91_04385</name>
</gene>
<sequence length="74" mass="7881">MALTGPFGFSANLPKMRNICICSAFVANLNRILAIDVKHNCGSSPEPLGFLGRALAKKVNVLGKIEANPSLTLR</sequence>
<accession>A0A6A1TNF2</accession>
<reference evidence="1 2" key="1">
    <citation type="submission" date="2019-09" db="EMBL/GenBank/DDBJ databases">
        <title>Genome sequencing of Ng87 strain.</title>
        <authorList>
            <person name="Karasev E.S."/>
            <person name="Andronov E."/>
        </authorList>
    </citation>
    <scope>NUCLEOTIDE SEQUENCE [LARGE SCALE GENOMIC DNA]</scope>
    <source>
        <strain evidence="1 2">Ng87</strain>
    </source>
</reference>
<dbReference type="Proteomes" id="UP000386575">
    <property type="component" value="Unassembled WGS sequence"/>
</dbReference>
<dbReference type="EMBL" id="VZUL01000002">
    <property type="protein sequence ID" value="KAB1085740.1"/>
    <property type="molecule type" value="Genomic_DNA"/>
</dbReference>